<name>A8RGQ1_ENTBW</name>
<gene>
    <name evidence="1" type="ORF">CLOBOL_00194</name>
</gene>
<accession>A8RGQ1</accession>
<reference evidence="1 2" key="1">
    <citation type="submission" date="2007-08" db="EMBL/GenBank/DDBJ databases">
        <authorList>
            <person name="Fulton L."/>
            <person name="Clifton S."/>
            <person name="Fulton B."/>
            <person name="Xu J."/>
            <person name="Minx P."/>
            <person name="Pepin K.H."/>
            <person name="Johnson M."/>
            <person name="Thiruvilangam P."/>
            <person name="Bhonagiri V."/>
            <person name="Nash W.E."/>
            <person name="Mardis E.R."/>
            <person name="Wilson R.K."/>
        </authorList>
    </citation>
    <scope>NUCLEOTIDE SEQUENCE [LARGE SCALE GENOMIC DNA]</scope>
    <source>
        <strain evidence="2">ATCC BAA-613 / DSM 15670 / CCUG 46953 / JCM 12243 / WAL 16351</strain>
    </source>
</reference>
<organism evidence="1 2">
    <name type="scientific">Enterocloster bolteae (strain ATCC BAA-613 / DSM 15670 / CCUG 46953 / JCM 12243 / WAL 16351)</name>
    <name type="common">Clostridium bolteae</name>
    <dbReference type="NCBI Taxonomy" id="411902"/>
    <lineage>
        <taxon>Bacteria</taxon>
        <taxon>Bacillati</taxon>
        <taxon>Bacillota</taxon>
        <taxon>Clostridia</taxon>
        <taxon>Lachnospirales</taxon>
        <taxon>Lachnospiraceae</taxon>
        <taxon>Enterocloster</taxon>
    </lineage>
</organism>
<evidence type="ECO:0000313" key="1">
    <source>
        <dbReference type="EMBL" id="EDP19357.1"/>
    </source>
</evidence>
<protein>
    <submittedName>
        <fullName evidence="1">Uncharacterized protein</fullName>
    </submittedName>
</protein>
<dbReference type="Proteomes" id="UP000005396">
    <property type="component" value="Unassembled WGS sequence"/>
</dbReference>
<reference evidence="1 2" key="2">
    <citation type="submission" date="2007-09" db="EMBL/GenBank/DDBJ databases">
        <title>Draft genome sequence of Clostridium bolteae (ATCC BAA-613).</title>
        <authorList>
            <person name="Sudarsanam P."/>
            <person name="Ley R."/>
            <person name="Guruge J."/>
            <person name="Turnbaugh P.J."/>
            <person name="Mahowald M."/>
            <person name="Liep D."/>
            <person name="Gordon J."/>
        </authorList>
    </citation>
    <scope>NUCLEOTIDE SEQUENCE [LARGE SCALE GENOMIC DNA]</scope>
    <source>
        <strain evidence="2">ATCC BAA-613 / DSM 15670 / CCUG 46953 / JCM 12243 / WAL 16351</strain>
    </source>
</reference>
<dbReference type="EMBL" id="ABCC02000002">
    <property type="protein sequence ID" value="EDP19357.1"/>
    <property type="molecule type" value="Genomic_DNA"/>
</dbReference>
<proteinExistence type="predicted"/>
<dbReference type="HOGENOM" id="CLU_3364129_0_0_9"/>
<dbReference type="AlphaFoldDB" id="A8RGQ1"/>
<dbReference type="PaxDb" id="411902-CLOBOL_00194"/>
<sequence>MGIFYYFQCGYPVFHGYFYAYLIFLSAKHNMFKYN</sequence>
<evidence type="ECO:0000313" key="2">
    <source>
        <dbReference type="Proteomes" id="UP000005396"/>
    </source>
</evidence>
<comment type="caution">
    <text evidence="1">The sequence shown here is derived from an EMBL/GenBank/DDBJ whole genome shotgun (WGS) entry which is preliminary data.</text>
</comment>